<accession>A0A9Q1HIS5</accession>
<feature type="domain" description="Ig-like" evidence="3">
    <location>
        <begin position="69"/>
        <end position="164"/>
    </location>
</feature>
<dbReference type="Pfam" id="PF08205">
    <property type="entry name" value="C2-set_2"/>
    <property type="match status" value="2"/>
</dbReference>
<dbReference type="InterPro" id="IPR013783">
    <property type="entry name" value="Ig-like_fold"/>
</dbReference>
<feature type="domain" description="Ig-like" evidence="3">
    <location>
        <begin position="177"/>
        <end position="273"/>
    </location>
</feature>
<evidence type="ECO:0000256" key="1">
    <source>
        <dbReference type="ARBA" id="ARBA00023157"/>
    </source>
</evidence>
<dbReference type="Gene3D" id="2.60.40.10">
    <property type="entry name" value="Immunoglobulins"/>
    <property type="match status" value="2"/>
</dbReference>
<evidence type="ECO:0000259" key="3">
    <source>
        <dbReference type="PROSITE" id="PS50835"/>
    </source>
</evidence>
<evidence type="ECO:0000313" key="5">
    <source>
        <dbReference type="Proteomes" id="UP001152320"/>
    </source>
</evidence>
<keyword evidence="2" id="KW-0812">Transmembrane</keyword>
<evidence type="ECO:0000313" key="4">
    <source>
        <dbReference type="EMBL" id="KAJ8048314.1"/>
    </source>
</evidence>
<organism evidence="4 5">
    <name type="scientific">Holothuria leucospilota</name>
    <name type="common">Black long sea cucumber</name>
    <name type="synonym">Mertensiothuria leucospilota</name>
    <dbReference type="NCBI Taxonomy" id="206669"/>
    <lineage>
        <taxon>Eukaryota</taxon>
        <taxon>Metazoa</taxon>
        <taxon>Echinodermata</taxon>
        <taxon>Eleutherozoa</taxon>
        <taxon>Echinozoa</taxon>
        <taxon>Holothuroidea</taxon>
        <taxon>Aspidochirotacea</taxon>
        <taxon>Aspidochirotida</taxon>
        <taxon>Holothuriidae</taxon>
        <taxon>Holothuria</taxon>
    </lineage>
</organism>
<dbReference type="Proteomes" id="UP001152320">
    <property type="component" value="Chromosome 1"/>
</dbReference>
<dbReference type="PROSITE" id="PS50835">
    <property type="entry name" value="IG_LIKE"/>
    <property type="match status" value="2"/>
</dbReference>
<gene>
    <name evidence="4" type="ORF">HOLleu_00576</name>
</gene>
<dbReference type="PANTHER" id="PTHR21261:SF3">
    <property type="entry name" value="BEATEN PATH VII"/>
    <property type="match status" value="1"/>
</dbReference>
<keyword evidence="2" id="KW-0472">Membrane</keyword>
<keyword evidence="2" id="KW-1133">Transmembrane helix</keyword>
<keyword evidence="1" id="KW-1015">Disulfide bond</keyword>
<proteinExistence type="predicted"/>
<dbReference type="InterPro" id="IPR013162">
    <property type="entry name" value="CD80_C2-set"/>
</dbReference>
<comment type="caution">
    <text evidence="4">The sequence shown here is derived from an EMBL/GenBank/DDBJ whole genome shotgun (WGS) entry which is preliminary data.</text>
</comment>
<keyword evidence="5" id="KW-1185">Reference proteome</keyword>
<dbReference type="OrthoDB" id="10055806at2759"/>
<reference evidence="4" key="1">
    <citation type="submission" date="2021-10" db="EMBL/GenBank/DDBJ databases">
        <title>Tropical sea cucumber genome reveals ecological adaptation and Cuvierian tubules defense mechanism.</title>
        <authorList>
            <person name="Chen T."/>
        </authorList>
    </citation>
    <scope>NUCLEOTIDE SEQUENCE</scope>
    <source>
        <strain evidence="4">Nanhai2018</strain>
        <tissue evidence="4">Muscle</tissue>
    </source>
</reference>
<evidence type="ECO:0000256" key="2">
    <source>
        <dbReference type="SAM" id="Phobius"/>
    </source>
</evidence>
<dbReference type="SUPFAM" id="SSF48726">
    <property type="entry name" value="Immunoglobulin"/>
    <property type="match status" value="2"/>
</dbReference>
<feature type="transmembrane region" description="Helical" evidence="2">
    <location>
        <begin position="288"/>
        <end position="313"/>
    </location>
</feature>
<name>A0A9Q1HIS5_HOLLE</name>
<dbReference type="InterPro" id="IPR036179">
    <property type="entry name" value="Ig-like_dom_sf"/>
</dbReference>
<protein>
    <recommendedName>
        <fullName evidence="3">Ig-like domain-containing protein</fullName>
    </recommendedName>
</protein>
<dbReference type="PANTHER" id="PTHR21261">
    <property type="entry name" value="BEAT PROTEIN"/>
    <property type="match status" value="1"/>
</dbReference>
<dbReference type="AlphaFoldDB" id="A0A9Q1HIS5"/>
<dbReference type="InterPro" id="IPR007110">
    <property type="entry name" value="Ig-like_dom"/>
</dbReference>
<sequence>MINNNTVSESSKISVQVLPNYGDNLTFDVISTLKIQLFDKDGILACIGSDQTLSGSQQQNVKFTLYATPSMVLTINGYSSAKEVYVDKREEIYAVCSAVGARPDVNLTWLINDKPTNLHFDENSHRRTEVGVYDLIATLQFNLSENEDFGTITCISNFEVINVTSVVHGTFCTYVLPIVTVSVNGDTTAHVKDVVEDDLVNVTCIATGARPAVDVSWLINGRKFNGPGSSLKTTVEHINETFQTESTIKFIPRDKEGNITCVISSLHANKTYHYAFFRLKDRPDEHSFGLIITLSSTGCILVVLLIPLLCVILKRSRASRRRQLRYSRSM</sequence>
<dbReference type="EMBL" id="JAIZAY010000001">
    <property type="protein sequence ID" value="KAJ8048314.1"/>
    <property type="molecule type" value="Genomic_DNA"/>
</dbReference>